<sequence>MESTRRSFLIKSSFVGMGLIGAVTQGVCALDFESGFKMVSTTSTQDSVSMLKIGYLPITDHLLILSGSLPNATINYRALRFSSWADLAQTFSSGSLDAAFILAPLALKIYTQGIKMKAIMATHRHGSALVVGKNSHIDSYEKLKGAKIAIPSRFSIHYILLCELLTKNHIDLNGVKFIDMSPPEMVYSLSRNAIDGFIVAEPFAFQAERLNVGRVFVLTKDIRANHACCILCVNEQLYNDKESLKNLVDTFSNGVQFIYENPSQAAEISKQFLGQKPNLIDALLREKDRITYTHLKLQDEEIQEIAKNAQDLKLGQFKIEGFLDSDFVR</sequence>
<evidence type="ECO:0000313" key="9">
    <source>
        <dbReference type="EMBL" id="RDU63113.1"/>
    </source>
</evidence>
<keyword evidence="5" id="KW-1003">Cell membrane</keyword>
<accession>A0A3D8ID29</accession>
<dbReference type="PANTHER" id="PTHR30024:SF47">
    <property type="entry name" value="TAURINE-BINDING PERIPLASMIC PROTEIN"/>
    <property type="match status" value="1"/>
</dbReference>
<dbReference type="CDD" id="cd13553">
    <property type="entry name" value="PBP2_NrtA_CpmA_like"/>
    <property type="match status" value="1"/>
</dbReference>
<comment type="similarity">
    <text evidence="3">Belongs to the bacterial solute-binding protein SsuA/TauA family.</text>
</comment>
<evidence type="ECO:0000256" key="6">
    <source>
        <dbReference type="ARBA" id="ARBA00022519"/>
    </source>
</evidence>
<keyword evidence="6" id="KW-0997">Cell inner membrane</keyword>
<keyword evidence="4" id="KW-0813">Transport</keyword>
<organism evidence="9 10">
    <name type="scientific">Helicobacter didelphidarum</name>
    <dbReference type="NCBI Taxonomy" id="2040648"/>
    <lineage>
        <taxon>Bacteria</taxon>
        <taxon>Pseudomonadati</taxon>
        <taxon>Campylobacterota</taxon>
        <taxon>Epsilonproteobacteria</taxon>
        <taxon>Campylobacterales</taxon>
        <taxon>Helicobacteraceae</taxon>
        <taxon>Helicobacter</taxon>
    </lineage>
</organism>
<proteinExistence type="inferred from homology"/>
<comment type="caution">
    <text evidence="9">The sequence shown here is derived from an EMBL/GenBank/DDBJ whole genome shotgun (WGS) entry which is preliminary data.</text>
</comment>
<comment type="subcellular location">
    <subcellularLocation>
        <location evidence="1">Endomembrane system</location>
    </subcellularLocation>
    <subcellularLocation>
        <location evidence="2">Periplasm</location>
    </subcellularLocation>
</comment>
<evidence type="ECO:0000256" key="7">
    <source>
        <dbReference type="ARBA" id="ARBA00022729"/>
    </source>
</evidence>
<dbReference type="InterPro" id="IPR044527">
    <property type="entry name" value="NrtA/CpmA_ABC-bd_dom"/>
</dbReference>
<dbReference type="RefSeq" id="WP_115543636.1">
    <property type="nucleotide sequence ID" value="NZ_NXLQ01000026.1"/>
</dbReference>
<keyword evidence="8" id="KW-0472">Membrane</keyword>
<dbReference type="EMBL" id="NXLQ01000026">
    <property type="protein sequence ID" value="RDU63113.1"/>
    <property type="molecule type" value="Genomic_DNA"/>
</dbReference>
<evidence type="ECO:0000256" key="5">
    <source>
        <dbReference type="ARBA" id="ARBA00022475"/>
    </source>
</evidence>
<evidence type="ECO:0000256" key="1">
    <source>
        <dbReference type="ARBA" id="ARBA00004308"/>
    </source>
</evidence>
<evidence type="ECO:0000313" key="10">
    <source>
        <dbReference type="Proteomes" id="UP000256379"/>
    </source>
</evidence>
<dbReference type="OrthoDB" id="5516036at2"/>
<gene>
    <name evidence="9" type="ORF">CQA53_08830</name>
</gene>
<dbReference type="Pfam" id="PF13379">
    <property type="entry name" value="NMT1_2"/>
    <property type="match status" value="1"/>
</dbReference>
<dbReference type="GO" id="GO:0042597">
    <property type="term" value="C:periplasmic space"/>
    <property type="evidence" value="ECO:0007669"/>
    <property type="project" value="UniProtKB-SubCell"/>
</dbReference>
<protein>
    <submittedName>
        <fullName evidence="9">Twin-arginine translocation pathway signal protein</fullName>
    </submittedName>
</protein>
<dbReference type="GO" id="GO:0012505">
    <property type="term" value="C:endomembrane system"/>
    <property type="evidence" value="ECO:0007669"/>
    <property type="project" value="UniProtKB-SubCell"/>
</dbReference>
<keyword evidence="10" id="KW-1185">Reference proteome</keyword>
<dbReference type="Proteomes" id="UP000256379">
    <property type="component" value="Unassembled WGS sequence"/>
</dbReference>
<evidence type="ECO:0000256" key="8">
    <source>
        <dbReference type="ARBA" id="ARBA00023136"/>
    </source>
</evidence>
<name>A0A3D8ID29_9HELI</name>
<reference evidence="9 10" key="1">
    <citation type="submission" date="2018-04" db="EMBL/GenBank/DDBJ databases">
        <title>Novel Campyloabacter and Helicobacter Species and Strains.</title>
        <authorList>
            <person name="Mannion A.J."/>
            <person name="Shen Z."/>
            <person name="Fox J.G."/>
        </authorList>
    </citation>
    <scope>NUCLEOTIDE SEQUENCE [LARGE SCALE GENOMIC DNA]</scope>
    <source>
        <strain evidence="9 10">MIT 17-337</strain>
    </source>
</reference>
<evidence type="ECO:0000256" key="3">
    <source>
        <dbReference type="ARBA" id="ARBA00010742"/>
    </source>
</evidence>
<dbReference type="Gene3D" id="3.40.190.10">
    <property type="entry name" value="Periplasmic binding protein-like II"/>
    <property type="match status" value="2"/>
</dbReference>
<dbReference type="AlphaFoldDB" id="A0A3D8ID29"/>
<evidence type="ECO:0000256" key="4">
    <source>
        <dbReference type="ARBA" id="ARBA00022448"/>
    </source>
</evidence>
<dbReference type="SUPFAM" id="SSF53850">
    <property type="entry name" value="Periplasmic binding protein-like II"/>
    <property type="match status" value="1"/>
</dbReference>
<dbReference type="PANTHER" id="PTHR30024">
    <property type="entry name" value="ALIPHATIC SULFONATES-BINDING PROTEIN-RELATED"/>
    <property type="match status" value="1"/>
</dbReference>
<evidence type="ECO:0000256" key="2">
    <source>
        <dbReference type="ARBA" id="ARBA00004418"/>
    </source>
</evidence>
<keyword evidence="7" id="KW-0732">Signal</keyword>